<keyword evidence="2" id="KW-1185">Reference proteome</keyword>
<evidence type="ECO:0000313" key="1">
    <source>
        <dbReference type="EMBL" id="ACZ23010.1"/>
    </source>
</evidence>
<dbReference type="HOGENOM" id="CLU_173020_0_2_11"/>
<organism evidence="1 2">
    <name type="scientific">Sanguibacter keddieii (strain ATCC 51767 / DSM 10542 / NCFB 3025 / ST-74)</name>
    <dbReference type="NCBI Taxonomy" id="446469"/>
    <lineage>
        <taxon>Bacteria</taxon>
        <taxon>Bacillati</taxon>
        <taxon>Actinomycetota</taxon>
        <taxon>Actinomycetes</taxon>
        <taxon>Micrococcales</taxon>
        <taxon>Sanguibacteraceae</taxon>
        <taxon>Sanguibacter</taxon>
    </lineage>
</organism>
<dbReference type="Pfam" id="PF06289">
    <property type="entry name" value="FlbD"/>
    <property type="match status" value="1"/>
</dbReference>
<dbReference type="EMBL" id="CP001819">
    <property type="protein sequence ID" value="ACZ23010.1"/>
    <property type="molecule type" value="Genomic_DNA"/>
</dbReference>
<reference evidence="1 2" key="1">
    <citation type="journal article" date="2009" name="Stand. Genomic Sci.">
        <title>Complete genome sequence of Sanguibacter keddieii type strain (ST-74).</title>
        <authorList>
            <person name="Ivanova N."/>
            <person name="Sikorski J."/>
            <person name="Sims D."/>
            <person name="Brettin T."/>
            <person name="Detter J.C."/>
            <person name="Han C."/>
            <person name="Lapidus A."/>
            <person name="Copeland A."/>
            <person name="Glavina Del Rio T."/>
            <person name="Nolan M."/>
            <person name="Chen F."/>
            <person name="Lucas S."/>
            <person name="Tice H."/>
            <person name="Cheng J.F."/>
            <person name="Bruce D."/>
            <person name="Goodwin L."/>
            <person name="Pitluck S."/>
            <person name="Pati A."/>
            <person name="Mavromatis K."/>
            <person name="Chen A."/>
            <person name="Palaniappan K."/>
            <person name="D'haeseleer P."/>
            <person name="Chain P."/>
            <person name="Bristow J."/>
            <person name="Eisen J.A."/>
            <person name="Markowitz V."/>
            <person name="Hugenholtz P."/>
            <person name="Goker M."/>
            <person name="Pukall R."/>
            <person name="Klenk H.P."/>
            <person name="Kyrpides N.C."/>
        </authorList>
    </citation>
    <scope>NUCLEOTIDE SEQUENCE [LARGE SCALE GENOMIC DNA]</scope>
    <source>
        <strain evidence="2">ATCC 51767 / DSM 10542 / NCFB 3025 / ST-74</strain>
    </source>
</reference>
<gene>
    <name evidence="1" type="ordered locus">Sked_31130</name>
</gene>
<accession>D1BCM3</accession>
<evidence type="ECO:0000313" key="2">
    <source>
        <dbReference type="Proteomes" id="UP000000322"/>
    </source>
</evidence>
<dbReference type="Proteomes" id="UP000000322">
    <property type="component" value="Chromosome"/>
</dbReference>
<proteinExistence type="predicted"/>
<dbReference type="KEGG" id="ske:Sked_31130"/>
<protein>
    <submittedName>
        <fullName evidence="1">Uncharacterized protein, possibly involved in motility</fullName>
    </submittedName>
</protein>
<sequence length="88" mass="9784">MTRLNGPPFAVNPDLVQRVDSAPDTILTLVDGTKFIVQESMAEVIELINEHRSHMIARAQQIQQADISEPPAHRPDLALVKQISEEDS</sequence>
<dbReference type="STRING" id="446469.Sked_31130"/>
<dbReference type="PANTHER" id="PTHR39185">
    <property type="entry name" value="SWARMING MOTILITY PROTEIN SWRD"/>
    <property type="match status" value="1"/>
</dbReference>
<name>D1BCM3_SANKS</name>
<dbReference type="AlphaFoldDB" id="D1BCM3"/>
<dbReference type="eggNOG" id="COG1582">
    <property type="taxonomic scope" value="Bacteria"/>
</dbReference>
<dbReference type="InterPro" id="IPR009384">
    <property type="entry name" value="SwrD-like"/>
</dbReference>
<dbReference type="PANTHER" id="PTHR39185:SF1">
    <property type="entry name" value="SWARMING MOTILITY PROTEIN SWRD"/>
    <property type="match status" value="1"/>
</dbReference>